<dbReference type="EMBL" id="AEUD01000001">
    <property type="protein sequence ID" value="EGD56874.1"/>
    <property type="molecule type" value="Genomic_DNA"/>
</dbReference>
<dbReference type="PANTHER" id="PTHR34724:SF2">
    <property type="entry name" value="OS12G0596101 PROTEIN"/>
    <property type="match status" value="1"/>
</dbReference>
<dbReference type="PANTHER" id="PTHR34724">
    <property type="entry name" value="OS12G0596101 PROTEIN"/>
    <property type="match status" value="1"/>
</dbReference>
<dbReference type="Proteomes" id="UP000035065">
    <property type="component" value="Unassembled WGS sequence"/>
</dbReference>
<proteinExistence type="predicted"/>
<sequence>MCQRTTCKTCGKTTWRGCGRHVDDVMRGVPASKRCPGHPDRPGLFKQLFGKA</sequence>
<dbReference type="STRING" id="644548.SCNU_00810"/>
<name>F1YEP1_9ACTN</name>
<dbReference type="eggNOG" id="ENOG5031WCZ">
    <property type="taxonomic scope" value="Bacteria"/>
</dbReference>
<gene>
    <name evidence="1" type="ORF">SCNU_00810</name>
</gene>
<reference evidence="1 2" key="1">
    <citation type="journal article" date="2011" name="J. Bacteriol.">
        <title>Draft Genome Sequence of Gordonia neofelifaecis NRRL B-59395, a Cholesterol-Degrading Actinomycete.</title>
        <authorList>
            <person name="Ge F."/>
            <person name="Li W."/>
            <person name="Chen G."/>
            <person name="Liu Y."/>
            <person name="Zhang G."/>
            <person name="Yong B."/>
            <person name="Wang Q."/>
            <person name="Wang N."/>
            <person name="Huang Z."/>
            <person name="Li W."/>
            <person name="Wang J."/>
            <person name="Wu C."/>
            <person name="Xie Q."/>
            <person name="Liu G."/>
        </authorList>
    </citation>
    <scope>NUCLEOTIDE SEQUENCE [LARGE SCALE GENOMIC DNA]</scope>
    <source>
        <strain evidence="1 2">NRRL B-59395</strain>
    </source>
</reference>
<accession>F1YEP1</accession>
<evidence type="ECO:0000313" key="2">
    <source>
        <dbReference type="Proteomes" id="UP000035065"/>
    </source>
</evidence>
<comment type="caution">
    <text evidence="1">The sequence shown here is derived from an EMBL/GenBank/DDBJ whole genome shotgun (WGS) entry which is preliminary data.</text>
</comment>
<dbReference type="RefSeq" id="WP_009677439.1">
    <property type="nucleotide sequence ID" value="NZ_AEUD01000001.1"/>
</dbReference>
<organism evidence="1 2">
    <name type="scientific">Gordonia neofelifaecis NRRL B-59395</name>
    <dbReference type="NCBI Taxonomy" id="644548"/>
    <lineage>
        <taxon>Bacteria</taxon>
        <taxon>Bacillati</taxon>
        <taxon>Actinomycetota</taxon>
        <taxon>Actinomycetes</taxon>
        <taxon>Mycobacteriales</taxon>
        <taxon>Gordoniaceae</taxon>
        <taxon>Gordonia</taxon>
    </lineage>
</organism>
<dbReference type="AlphaFoldDB" id="F1YEP1"/>
<protein>
    <submittedName>
        <fullName evidence="1">Uncharacterized protein</fullName>
    </submittedName>
</protein>
<evidence type="ECO:0000313" key="1">
    <source>
        <dbReference type="EMBL" id="EGD56874.1"/>
    </source>
</evidence>
<keyword evidence="2" id="KW-1185">Reference proteome</keyword>